<feature type="transmembrane region" description="Helical" evidence="1">
    <location>
        <begin position="15"/>
        <end position="32"/>
    </location>
</feature>
<reference evidence="2" key="1">
    <citation type="submission" date="2022-09" db="EMBL/GenBank/DDBJ databases">
        <authorList>
            <person name="De Moura G.S."/>
            <person name="Carvalho E."/>
            <person name="Ramos Sanchez E.M."/>
            <person name="Sellera F.P."/>
            <person name="Marques M.F.S."/>
            <person name="Heinemann M.B."/>
            <person name="De Vliegher S."/>
            <person name="Souza F.N."/>
            <person name="Mota R.A."/>
        </authorList>
    </citation>
    <scope>NUCLEOTIDE SEQUENCE</scope>
    <source>
        <strain evidence="2">BR656</strain>
    </source>
</reference>
<dbReference type="RefSeq" id="WP_224658848.1">
    <property type="nucleotide sequence ID" value="NZ_CP120185.1"/>
</dbReference>
<sequence length="180" mass="22247">MDIFKKYFNTPKVPITFYYTPYIYVFLTKFIYMTFDGSYSLMSWIYNIILFLLGSYTFAWMSDYVLQFKSNVFLRYFFMRSVIFRRDFGTLARMSYDYNRQTMPTSKLHVQGNKWTWREAHETYIKRVFFGFIINIIAKYILAWMFLFVFTISIFLHPIVMKKYYKRIKELEDIEPWEEV</sequence>
<accession>A0ABT7HYE7</accession>
<keyword evidence="1" id="KW-1133">Transmembrane helix</keyword>
<keyword evidence="3" id="KW-1185">Reference proteome</keyword>
<comment type="caution">
    <text evidence="2">The sequence shown here is derived from an EMBL/GenBank/DDBJ whole genome shotgun (WGS) entry which is preliminary data.</text>
</comment>
<dbReference type="EMBL" id="JAPNQM010000004">
    <property type="protein sequence ID" value="MDL0117185.1"/>
    <property type="molecule type" value="Genomic_DNA"/>
</dbReference>
<name>A0ABT7HYE7_MAMSC</name>
<feature type="transmembrane region" description="Helical" evidence="1">
    <location>
        <begin position="128"/>
        <end position="156"/>
    </location>
</feature>
<reference evidence="2" key="2">
    <citation type="journal article" date="2023" name="Vet. Microbiol.">
        <title>Emergence of livestock-associated Mammaliicoccus sciuri ST71 co-harbouring mecA and mecC genes in Brazil.</title>
        <authorList>
            <person name="de Moura G.S."/>
            <person name="de Carvalho E."/>
            <person name="Ramos Sanchez E.M."/>
            <person name="Sellera F.P."/>
            <person name="Marques M.F.S."/>
            <person name="Heinemann M.B."/>
            <person name="De Vliegher S."/>
            <person name="Souza F.N."/>
            <person name="Mota R.A."/>
        </authorList>
    </citation>
    <scope>NUCLEOTIDE SEQUENCE</scope>
    <source>
        <strain evidence="2">BR656</strain>
    </source>
</reference>
<evidence type="ECO:0000313" key="2">
    <source>
        <dbReference type="EMBL" id="MDL0117185.1"/>
    </source>
</evidence>
<keyword evidence="1" id="KW-0812">Transmembrane</keyword>
<protein>
    <recommendedName>
        <fullName evidence="4">Glycosyl-4,4'-diaponeurosporenoate acyltransferase</fullName>
    </recommendedName>
</protein>
<evidence type="ECO:0000313" key="3">
    <source>
        <dbReference type="Proteomes" id="UP001176210"/>
    </source>
</evidence>
<feature type="transmembrane region" description="Helical" evidence="1">
    <location>
        <begin position="44"/>
        <end position="61"/>
    </location>
</feature>
<gene>
    <name evidence="2" type="ORF">OWO77_09440</name>
</gene>
<keyword evidence="1" id="KW-0472">Membrane</keyword>
<evidence type="ECO:0000256" key="1">
    <source>
        <dbReference type="SAM" id="Phobius"/>
    </source>
</evidence>
<evidence type="ECO:0008006" key="4">
    <source>
        <dbReference type="Google" id="ProtNLM"/>
    </source>
</evidence>
<proteinExistence type="predicted"/>
<organism evidence="2 3">
    <name type="scientific">Mammaliicoccus sciuri</name>
    <name type="common">Staphylococcus sciuri</name>
    <dbReference type="NCBI Taxonomy" id="1296"/>
    <lineage>
        <taxon>Bacteria</taxon>
        <taxon>Bacillati</taxon>
        <taxon>Bacillota</taxon>
        <taxon>Bacilli</taxon>
        <taxon>Bacillales</taxon>
        <taxon>Staphylococcaceae</taxon>
        <taxon>Mammaliicoccus</taxon>
    </lineage>
</organism>
<dbReference type="Proteomes" id="UP001176210">
    <property type="component" value="Unassembled WGS sequence"/>
</dbReference>